<accession>A0ABQ9FZL2</accession>
<protein>
    <submittedName>
        <fullName evidence="1">Uncharacterized protein</fullName>
    </submittedName>
</protein>
<dbReference type="EMBL" id="JARBHB010000017">
    <property type="protein sequence ID" value="KAJ8865687.1"/>
    <property type="molecule type" value="Genomic_DNA"/>
</dbReference>
<sequence length="108" mass="12262">MVENALVYASDMCGRMEVPTARKGRRKCKKLMPGEKAVDVGLTLLEKLKRAMFECVDRFHTELHTRSPQTLEKVLSVFAVIQTDDLTDASKENIEESLLNLTQTFDET</sequence>
<name>A0ABQ9FZL2_9NEOP</name>
<evidence type="ECO:0000313" key="1">
    <source>
        <dbReference type="EMBL" id="KAJ8865687.1"/>
    </source>
</evidence>
<comment type="caution">
    <text evidence="1">The sequence shown here is derived from an EMBL/GenBank/DDBJ whole genome shotgun (WGS) entry which is preliminary data.</text>
</comment>
<dbReference type="Proteomes" id="UP001159363">
    <property type="component" value="Chromosome 16"/>
</dbReference>
<reference evidence="1 2" key="1">
    <citation type="submission" date="2023-02" db="EMBL/GenBank/DDBJ databases">
        <title>LHISI_Scaffold_Assembly.</title>
        <authorList>
            <person name="Stuart O.P."/>
            <person name="Cleave R."/>
            <person name="Magrath M.J.L."/>
            <person name="Mikheyev A.S."/>
        </authorList>
    </citation>
    <scope>NUCLEOTIDE SEQUENCE [LARGE SCALE GENOMIC DNA]</scope>
    <source>
        <strain evidence="1">Daus_M_001</strain>
        <tissue evidence="1">Leg muscle</tissue>
    </source>
</reference>
<keyword evidence="2" id="KW-1185">Reference proteome</keyword>
<proteinExistence type="predicted"/>
<gene>
    <name evidence="1" type="ORF">PR048_033207</name>
</gene>
<organism evidence="1 2">
    <name type="scientific">Dryococelus australis</name>
    <dbReference type="NCBI Taxonomy" id="614101"/>
    <lineage>
        <taxon>Eukaryota</taxon>
        <taxon>Metazoa</taxon>
        <taxon>Ecdysozoa</taxon>
        <taxon>Arthropoda</taxon>
        <taxon>Hexapoda</taxon>
        <taxon>Insecta</taxon>
        <taxon>Pterygota</taxon>
        <taxon>Neoptera</taxon>
        <taxon>Polyneoptera</taxon>
        <taxon>Phasmatodea</taxon>
        <taxon>Verophasmatodea</taxon>
        <taxon>Anareolatae</taxon>
        <taxon>Phasmatidae</taxon>
        <taxon>Eurycanthinae</taxon>
        <taxon>Dryococelus</taxon>
    </lineage>
</organism>
<evidence type="ECO:0000313" key="2">
    <source>
        <dbReference type="Proteomes" id="UP001159363"/>
    </source>
</evidence>